<dbReference type="Pfam" id="PF08327">
    <property type="entry name" value="AHSA1"/>
    <property type="match status" value="1"/>
</dbReference>
<evidence type="ECO:0000313" key="4">
    <source>
        <dbReference type="Proteomes" id="UP000243359"/>
    </source>
</evidence>
<dbReference type="OrthoDB" id="9786557at2"/>
<protein>
    <submittedName>
        <fullName evidence="3">Uncharacterized conserved protein YndB, AHSA1/START domain</fullName>
    </submittedName>
</protein>
<dbReference type="RefSeq" id="WP_090347314.1">
    <property type="nucleotide sequence ID" value="NZ_LT629751.1"/>
</dbReference>
<proteinExistence type="inferred from homology"/>
<dbReference type="EMBL" id="LT629751">
    <property type="protein sequence ID" value="SDR79558.1"/>
    <property type="molecule type" value="Genomic_DNA"/>
</dbReference>
<gene>
    <name evidence="3" type="ORF">SAMN05216221_0342</name>
</gene>
<name>A0A1H1LY63_9PSED</name>
<comment type="similarity">
    <text evidence="1">Belongs to the AHA1 family.</text>
</comment>
<dbReference type="STRING" id="1392877.SAMN05216221_0342"/>
<dbReference type="AlphaFoldDB" id="A0A1H1LY63"/>
<evidence type="ECO:0000259" key="2">
    <source>
        <dbReference type="Pfam" id="PF08327"/>
    </source>
</evidence>
<dbReference type="Proteomes" id="UP000243359">
    <property type="component" value="Chromosome I"/>
</dbReference>
<organism evidence="3 4">
    <name type="scientific">Pseudomonas oryzae</name>
    <dbReference type="NCBI Taxonomy" id="1392877"/>
    <lineage>
        <taxon>Bacteria</taxon>
        <taxon>Pseudomonadati</taxon>
        <taxon>Pseudomonadota</taxon>
        <taxon>Gammaproteobacteria</taxon>
        <taxon>Pseudomonadales</taxon>
        <taxon>Pseudomonadaceae</taxon>
        <taxon>Pseudomonas</taxon>
    </lineage>
</organism>
<dbReference type="Gene3D" id="3.30.530.20">
    <property type="match status" value="1"/>
</dbReference>
<dbReference type="InterPro" id="IPR013538">
    <property type="entry name" value="ASHA1/2-like_C"/>
</dbReference>
<feature type="domain" description="Activator of Hsp90 ATPase homologue 1/2-like C-terminal" evidence="2">
    <location>
        <begin position="13"/>
        <end position="142"/>
    </location>
</feature>
<dbReference type="SUPFAM" id="SSF55961">
    <property type="entry name" value="Bet v1-like"/>
    <property type="match status" value="1"/>
</dbReference>
<sequence length="147" mass="16314">MPSTIRLHRVLRATPERIYRAFLDADALAKWLPPSGFTGKVHHLDARVGGSYRMSFSNFTTGKEHAFGGDYLELVPHQRLRYSDQFDDPSLPGAMHTTVELRAASCGTELSIVQEGIPDAIPSEECYLGWQESLLQLAALVEAETPD</sequence>
<keyword evidence="4" id="KW-1185">Reference proteome</keyword>
<evidence type="ECO:0000313" key="3">
    <source>
        <dbReference type="EMBL" id="SDR79558.1"/>
    </source>
</evidence>
<reference evidence="4" key="1">
    <citation type="submission" date="2016-10" db="EMBL/GenBank/DDBJ databases">
        <authorList>
            <person name="Varghese N."/>
            <person name="Submissions S."/>
        </authorList>
    </citation>
    <scope>NUCLEOTIDE SEQUENCE [LARGE SCALE GENOMIC DNA]</scope>
    <source>
        <strain evidence="4">KCTC 32247</strain>
    </source>
</reference>
<evidence type="ECO:0000256" key="1">
    <source>
        <dbReference type="ARBA" id="ARBA00006817"/>
    </source>
</evidence>
<accession>A0A1H1LY63</accession>
<dbReference type="InterPro" id="IPR023393">
    <property type="entry name" value="START-like_dom_sf"/>
</dbReference>
<dbReference type="CDD" id="cd08895">
    <property type="entry name" value="SRPBCC_CalC_Aha1-like_2"/>
    <property type="match status" value="1"/>
</dbReference>